<protein>
    <recommendedName>
        <fullName evidence="3">PD-(D/E)XK motif protein</fullName>
    </recommendedName>
</protein>
<organism evidence="1 2">
    <name type="scientific">Alteracholeplasma palmae (strain ATCC 49389 / J233)</name>
    <name type="common">Acholeplasma palmae</name>
    <dbReference type="NCBI Taxonomy" id="1318466"/>
    <lineage>
        <taxon>Bacteria</taxon>
        <taxon>Bacillati</taxon>
        <taxon>Mycoplasmatota</taxon>
        <taxon>Mollicutes</taxon>
        <taxon>Acholeplasmatales</taxon>
        <taxon>Acholeplasmataceae</taxon>
        <taxon>Acholeplasma</taxon>
    </lineage>
</organism>
<evidence type="ECO:0000313" key="1">
    <source>
        <dbReference type="EMBL" id="CCV63605.1"/>
    </source>
</evidence>
<dbReference type="KEGG" id="apal:BN85400280"/>
<dbReference type="OrthoDB" id="388543at2"/>
<dbReference type="AlphaFoldDB" id="U4KN60"/>
<dbReference type="STRING" id="1318466.BN85400280"/>
<sequence>MEIDKLYQTLKNIEKPVDNSYNVVKIENSYYGISKEGYITFISETDNEHIRPTSQRTKHLFLETNMKCSLKTDEVIYEGIYNVLVCFESNYESIISFIQLTNVYSKSRKSTLINIKTFFETLKNLFSNKKQLPLLELQGLFGELYFMYYIQNDKFDISDFWQSKEKMKFDFSITEYNKIEIKTTTGDSRVHKFRHEQLVSDIYDTWIVSIMLRKDDQGLSLYELSENVKKNNPLKFNLHIRITNLLNNYTKTELEQIKFNENYIKSNMGFYRTLDIPRFQEKQPKGVYNTEYDADLSNVKKNNKTQINEWICKSLKLNQ</sequence>
<dbReference type="HOGENOM" id="CLU_870511_0_0_14"/>
<dbReference type="RefSeq" id="WP_026653921.1">
    <property type="nucleotide sequence ID" value="NC_022538.1"/>
</dbReference>
<gene>
    <name evidence="1" type="ORF">BN85400280</name>
</gene>
<dbReference type="Proteomes" id="UP000032740">
    <property type="component" value="Chromosome"/>
</dbReference>
<proteinExistence type="predicted"/>
<dbReference type="EMBL" id="FO681347">
    <property type="protein sequence ID" value="CCV63605.1"/>
    <property type="molecule type" value="Genomic_DNA"/>
</dbReference>
<evidence type="ECO:0008006" key="3">
    <source>
        <dbReference type="Google" id="ProtNLM"/>
    </source>
</evidence>
<evidence type="ECO:0000313" key="2">
    <source>
        <dbReference type="Proteomes" id="UP000032740"/>
    </source>
</evidence>
<reference evidence="1 2" key="1">
    <citation type="journal article" date="2013" name="J. Mol. Microbiol. Biotechnol.">
        <title>Analysis of the Complete Genomes of Acholeplasma brassicae , A. palmae and A. laidlawii and Their Comparison to the Obligate Parasites from ' Candidatus Phytoplasma'.</title>
        <authorList>
            <person name="Kube M."/>
            <person name="Siewert C."/>
            <person name="Migdoll A.M."/>
            <person name="Duduk B."/>
            <person name="Holz S."/>
            <person name="Rabus R."/>
            <person name="Seemuller E."/>
            <person name="Mitrovic J."/>
            <person name="Muller I."/>
            <person name="Buttner C."/>
            <person name="Reinhardt R."/>
        </authorList>
    </citation>
    <scope>NUCLEOTIDE SEQUENCE [LARGE SCALE GENOMIC DNA]</scope>
    <source>
        <strain evidence="1 2">J233</strain>
    </source>
</reference>
<keyword evidence="2" id="KW-1185">Reference proteome</keyword>
<accession>U4KN60</accession>
<dbReference type="InterPro" id="IPR025534">
    <property type="entry name" value="DUF4420"/>
</dbReference>
<dbReference type="Pfam" id="PF14390">
    <property type="entry name" value="DUF4420"/>
    <property type="match status" value="1"/>
</dbReference>
<name>U4KN60_ALTPJ</name>